<name>A0A511NA27_DEIC1</name>
<sequence>MTDLQGYYARRASEYERIYARPERQQDITDFTLHLQKRVQRFAVLELACGTGYWTERLSRTAKSIHATDIGQEVLDLARSKTYLCPVQFELGDAFRPKPCEVDVVFAGFWFSHVPISRRADFLKGIREAVGAGRPLILMDNLYVEGNSTPISRVDEEGNTHQARHLLSGETHEVLKNFPTREDLLGLMGGEYWSGTYFWGLATTT</sequence>
<dbReference type="InterPro" id="IPR029063">
    <property type="entry name" value="SAM-dependent_MTases_sf"/>
</dbReference>
<dbReference type="InterPro" id="IPR041698">
    <property type="entry name" value="Methyltransf_25"/>
</dbReference>
<organism evidence="2 3">
    <name type="scientific">Deinococcus cellulosilyticus (strain DSM 18568 / NBRC 106333 / KACC 11606 / 5516J-15)</name>
    <dbReference type="NCBI Taxonomy" id="1223518"/>
    <lineage>
        <taxon>Bacteria</taxon>
        <taxon>Thermotogati</taxon>
        <taxon>Deinococcota</taxon>
        <taxon>Deinococci</taxon>
        <taxon>Deinococcales</taxon>
        <taxon>Deinococcaceae</taxon>
        <taxon>Deinococcus</taxon>
    </lineage>
</organism>
<reference evidence="2 3" key="1">
    <citation type="submission" date="2019-07" db="EMBL/GenBank/DDBJ databases">
        <title>Whole genome shotgun sequence of Deinococcus cellulosilyticus NBRC 106333.</title>
        <authorList>
            <person name="Hosoyama A."/>
            <person name="Uohara A."/>
            <person name="Ohji S."/>
            <person name="Ichikawa N."/>
        </authorList>
    </citation>
    <scope>NUCLEOTIDE SEQUENCE [LARGE SCALE GENOMIC DNA]</scope>
    <source>
        <strain evidence="2 3">NBRC 106333</strain>
    </source>
</reference>
<comment type="caution">
    <text evidence="2">The sequence shown here is derived from an EMBL/GenBank/DDBJ whole genome shotgun (WGS) entry which is preliminary data.</text>
</comment>
<evidence type="ECO:0000259" key="1">
    <source>
        <dbReference type="Pfam" id="PF13649"/>
    </source>
</evidence>
<evidence type="ECO:0000313" key="2">
    <source>
        <dbReference type="EMBL" id="GEM49231.1"/>
    </source>
</evidence>
<dbReference type="SUPFAM" id="SSF53335">
    <property type="entry name" value="S-adenosyl-L-methionine-dependent methyltransferases"/>
    <property type="match status" value="1"/>
</dbReference>
<dbReference type="RefSeq" id="WP_146889388.1">
    <property type="nucleotide sequence ID" value="NZ_BJXB01000030.1"/>
</dbReference>
<dbReference type="Gene3D" id="3.40.50.150">
    <property type="entry name" value="Vaccinia Virus protein VP39"/>
    <property type="match status" value="1"/>
</dbReference>
<dbReference type="Proteomes" id="UP000321306">
    <property type="component" value="Unassembled WGS sequence"/>
</dbReference>
<accession>A0A511NA27</accession>
<feature type="domain" description="Methyltransferase" evidence="1">
    <location>
        <begin position="44"/>
        <end position="130"/>
    </location>
</feature>
<proteinExistence type="predicted"/>
<dbReference type="EMBL" id="BJXB01000030">
    <property type="protein sequence ID" value="GEM49231.1"/>
    <property type="molecule type" value="Genomic_DNA"/>
</dbReference>
<keyword evidence="3" id="KW-1185">Reference proteome</keyword>
<protein>
    <recommendedName>
        <fullName evidence="1">Methyltransferase domain-containing protein</fullName>
    </recommendedName>
</protein>
<dbReference type="CDD" id="cd02440">
    <property type="entry name" value="AdoMet_MTases"/>
    <property type="match status" value="1"/>
</dbReference>
<dbReference type="AlphaFoldDB" id="A0A511NA27"/>
<evidence type="ECO:0000313" key="3">
    <source>
        <dbReference type="Proteomes" id="UP000321306"/>
    </source>
</evidence>
<dbReference type="Pfam" id="PF13649">
    <property type="entry name" value="Methyltransf_25"/>
    <property type="match status" value="1"/>
</dbReference>
<dbReference type="OrthoDB" id="3568407at2"/>
<gene>
    <name evidence="2" type="ORF">DC3_48660</name>
</gene>